<evidence type="ECO:0000256" key="1">
    <source>
        <dbReference type="SAM" id="MobiDB-lite"/>
    </source>
</evidence>
<comment type="caution">
    <text evidence="2">The sequence shown here is derived from an EMBL/GenBank/DDBJ whole genome shotgun (WGS) entry which is preliminary data.</text>
</comment>
<dbReference type="AlphaFoldDB" id="A0A2Z6RVJ2"/>
<reference evidence="2 4" key="1">
    <citation type="submission" date="2017-11" db="EMBL/GenBank/DDBJ databases">
        <title>The genome of Rhizophagus clarus HR1 reveals common genetic basis of auxotrophy among arbuscular mycorrhizal fungi.</title>
        <authorList>
            <person name="Kobayashi Y."/>
        </authorList>
    </citation>
    <scope>NUCLEOTIDE SEQUENCE [LARGE SCALE GENOMIC DNA]</scope>
    <source>
        <strain evidence="2 4">HR1</strain>
    </source>
</reference>
<protein>
    <recommendedName>
        <fullName evidence="5">HMG box domain-containing protein</fullName>
    </recommendedName>
</protein>
<gene>
    <name evidence="3" type="ORF">RCL2_001482900</name>
    <name evidence="2" type="ORF">RclHR1_07050012</name>
</gene>
<evidence type="ECO:0000313" key="4">
    <source>
        <dbReference type="Proteomes" id="UP000247702"/>
    </source>
</evidence>
<reference evidence="3" key="2">
    <citation type="submission" date="2019-10" db="EMBL/GenBank/DDBJ databases">
        <title>Conservation and host-specific expression of non-tandemly repeated heterogenous ribosome RNA gene in arbuscular mycorrhizal fungi.</title>
        <authorList>
            <person name="Maeda T."/>
            <person name="Kobayashi Y."/>
            <person name="Nakagawa T."/>
            <person name="Ezawa T."/>
            <person name="Yamaguchi K."/>
            <person name="Bino T."/>
            <person name="Nishimoto Y."/>
            <person name="Shigenobu S."/>
            <person name="Kawaguchi M."/>
        </authorList>
    </citation>
    <scope>NUCLEOTIDE SEQUENCE</scope>
    <source>
        <strain evidence="3">HR1</strain>
    </source>
</reference>
<feature type="region of interest" description="Disordered" evidence="1">
    <location>
        <begin position="143"/>
        <end position="174"/>
    </location>
</feature>
<dbReference type="Proteomes" id="UP000615446">
    <property type="component" value="Unassembled WGS sequence"/>
</dbReference>
<evidence type="ECO:0008006" key="5">
    <source>
        <dbReference type="Google" id="ProtNLM"/>
    </source>
</evidence>
<keyword evidence="4" id="KW-1185">Reference proteome</keyword>
<name>A0A2Z6RVJ2_9GLOM</name>
<evidence type="ECO:0000313" key="2">
    <source>
        <dbReference type="EMBL" id="GBC06804.1"/>
    </source>
</evidence>
<evidence type="ECO:0000313" key="3">
    <source>
        <dbReference type="EMBL" id="GES87857.1"/>
    </source>
</evidence>
<dbReference type="OrthoDB" id="2401561at2759"/>
<dbReference type="Gene3D" id="1.10.30.10">
    <property type="entry name" value="High mobility group box domain"/>
    <property type="match status" value="1"/>
</dbReference>
<dbReference type="Proteomes" id="UP000247702">
    <property type="component" value="Unassembled WGS sequence"/>
</dbReference>
<accession>A0A2Z6RVJ2</accession>
<dbReference type="EMBL" id="BLAL01000172">
    <property type="protein sequence ID" value="GES87857.1"/>
    <property type="molecule type" value="Genomic_DNA"/>
</dbReference>
<sequence>MSNQFEFLAHENSSTSIPPNPNVPINLNPNKITDEELISRSIHKFNVDLNKLLAPSEKSETNSARTGNPPKPPNSFIIYMKDKYHLPEFDKMEAKYRLPKIADLWNRESKENKELYEACARIAKKLNAELFQRAVNFEGIESSFPSSSSITSMPPLSDSPDTSSSSSPVTSLLSPSNSLVTSLVTSISFPSYSLETSSPFSSNFAATSSSSSSFLESEPQYISNAEFYNDNVQSDLTELSPNPTFVSDYPFNQTNLTPSSVSYDFIYNHVENNMLDQINITQQYNLNTSPQYLTFDHDSSNFENTNESLYIVNLSENAQIEQSDYEYIILAIPRKLSEIFPKV</sequence>
<organism evidence="2 4">
    <name type="scientific">Rhizophagus clarus</name>
    <dbReference type="NCBI Taxonomy" id="94130"/>
    <lineage>
        <taxon>Eukaryota</taxon>
        <taxon>Fungi</taxon>
        <taxon>Fungi incertae sedis</taxon>
        <taxon>Mucoromycota</taxon>
        <taxon>Glomeromycotina</taxon>
        <taxon>Glomeromycetes</taxon>
        <taxon>Glomerales</taxon>
        <taxon>Glomeraceae</taxon>
        <taxon>Rhizophagus</taxon>
    </lineage>
</organism>
<dbReference type="SUPFAM" id="SSF47095">
    <property type="entry name" value="HMG-box"/>
    <property type="match status" value="1"/>
</dbReference>
<dbReference type="EMBL" id="BEXD01004099">
    <property type="protein sequence ID" value="GBC06804.1"/>
    <property type="molecule type" value="Genomic_DNA"/>
</dbReference>
<dbReference type="InterPro" id="IPR036910">
    <property type="entry name" value="HMG_box_dom_sf"/>
</dbReference>
<proteinExistence type="predicted"/>